<dbReference type="Proteomes" id="UP000314294">
    <property type="component" value="Unassembled WGS sequence"/>
</dbReference>
<evidence type="ECO:0000313" key="1">
    <source>
        <dbReference type="EMBL" id="TNN82745.1"/>
    </source>
</evidence>
<keyword evidence="2" id="KW-1185">Reference proteome</keyword>
<dbReference type="AlphaFoldDB" id="A0A4Z2IXN8"/>
<protein>
    <submittedName>
        <fullName evidence="1">Uncharacterized protein</fullName>
    </submittedName>
</protein>
<proteinExistence type="predicted"/>
<sequence length="208" mass="22055">MGCCRSPGECCQIPIFAKSEPSSAAILSINVLLPGWCGSSIVGNGSVDAVDKLCRQEVSQVLHAVRRDVCVVVATFSVVAEAVGMLQAQVQTLRTHTVKRMRQKPRNDTACTFAVGCSPGIVRLVETSVCCTHRVSGHQHRQADEWGADFIGLQPALDVVDAVEWTPSVSRVDGGEVAVVHCGPSLRFGQNEGKTNLSINSNNPAGSS</sequence>
<comment type="caution">
    <text evidence="1">The sequence shown here is derived from an EMBL/GenBank/DDBJ whole genome shotgun (WGS) entry which is preliminary data.</text>
</comment>
<accession>A0A4Z2IXN8</accession>
<evidence type="ECO:0000313" key="2">
    <source>
        <dbReference type="Proteomes" id="UP000314294"/>
    </source>
</evidence>
<reference evidence="1 2" key="1">
    <citation type="submission" date="2019-03" db="EMBL/GenBank/DDBJ databases">
        <title>First draft genome of Liparis tanakae, snailfish: a comprehensive survey of snailfish specific genes.</title>
        <authorList>
            <person name="Kim W."/>
            <person name="Song I."/>
            <person name="Jeong J.-H."/>
            <person name="Kim D."/>
            <person name="Kim S."/>
            <person name="Ryu S."/>
            <person name="Song J.Y."/>
            <person name="Lee S.K."/>
        </authorList>
    </citation>
    <scope>NUCLEOTIDE SEQUENCE [LARGE SCALE GENOMIC DNA]</scope>
    <source>
        <tissue evidence="1">Muscle</tissue>
    </source>
</reference>
<gene>
    <name evidence="1" type="ORF">EYF80_006986</name>
</gene>
<name>A0A4Z2IXN8_9TELE</name>
<dbReference type="EMBL" id="SRLO01000037">
    <property type="protein sequence ID" value="TNN82745.1"/>
    <property type="molecule type" value="Genomic_DNA"/>
</dbReference>
<organism evidence="1 2">
    <name type="scientific">Liparis tanakae</name>
    <name type="common">Tanaka's snailfish</name>
    <dbReference type="NCBI Taxonomy" id="230148"/>
    <lineage>
        <taxon>Eukaryota</taxon>
        <taxon>Metazoa</taxon>
        <taxon>Chordata</taxon>
        <taxon>Craniata</taxon>
        <taxon>Vertebrata</taxon>
        <taxon>Euteleostomi</taxon>
        <taxon>Actinopterygii</taxon>
        <taxon>Neopterygii</taxon>
        <taxon>Teleostei</taxon>
        <taxon>Neoteleostei</taxon>
        <taxon>Acanthomorphata</taxon>
        <taxon>Eupercaria</taxon>
        <taxon>Perciformes</taxon>
        <taxon>Cottioidei</taxon>
        <taxon>Cottales</taxon>
        <taxon>Liparidae</taxon>
        <taxon>Liparis</taxon>
    </lineage>
</organism>